<dbReference type="EMBL" id="KN838771">
    <property type="protein sequence ID" value="KIJ94996.1"/>
    <property type="molecule type" value="Genomic_DNA"/>
</dbReference>
<dbReference type="OrthoDB" id="120976at2759"/>
<reference evidence="2" key="2">
    <citation type="submission" date="2015-01" db="EMBL/GenBank/DDBJ databases">
        <title>Evolutionary Origins and Diversification of the Mycorrhizal Mutualists.</title>
        <authorList>
            <consortium name="DOE Joint Genome Institute"/>
            <consortium name="Mycorrhizal Genomics Consortium"/>
            <person name="Kohler A."/>
            <person name="Kuo A."/>
            <person name="Nagy L.G."/>
            <person name="Floudas D."/>
            <person name="Copeland A."/>
            <person name="Barry K.W."/>
            <person name="Cichocki N."/>
            <person name="Veneault-Fourrey C."/>
            <person name="LaButti K."/>
            <person name="Lindquist E.A."/>
            <person name="Lipzen A."/>
            <person name="Lundell T."/>
            <person name="Morin E."/>
            <person name="Murat C."/>
            <person name="Riley R."/>
            <person name="Ohm R."/>
            <person name="Sun H."/>
            <person name="Tunlid A."/>
            <person name="Henrissat B."/>
            <person name="Grigoriev I.V."/>
            <person name="Hibbett D.S."/>
            <person name="Martin F."/>
        </authorList>
    </citation>
    <scope>NUCLEOTIDE SEQUENCE [LARGE SCALE GENOMIC DNA]</scope>
    <source>
        <strain evidence="2">LaAM-08-1</strain>
    </source>
</reference>
<keyword evidence="2" id="KW-1185">Reference proteome</keyword>
<accession>A0A0C9XBB1</accession>
<gene>
    <name evidence="1" type="ORF">K443DRAFT_134560</name>
</gene>
<sequence length="209" mass="23140">MREGPFPGTPNTFLFLTELSFSGTRVHDFDLIHIHHLPKLSVLFLNNTGIGNEAVYLLIPLKRTLTQLTLATNPDIDNTSVPAILLLSKLCYLSIADTSIDMNGLRTLAKRVDEEGWVVDIEVPWGCEVYIDNIPKAYLLHPSSPLITDPEACSILSCAALRRNLSAHAESNPAIVVGGTKDEMALRLEGLLRTRKLDLLVRRMIGIED</sequence>
<dbReference type="Gene3D" id="3.80.10.10">
    <property type="entry name" value="Ribonuclease Inhibitor"/>
    <property type="match status" value="1"/>
</dbReference>
<dbReference type="Proteomes" id="UP000054477">
    <property type="component" value="Unassembled WGS sequence"/>
</dbReference>
<dbReference type="STRING" id="1095629.A0A0C9XBB1"/>
<dbReference type="AlphaFoldDB" id="A0A0C9XBB1"/>
<dbReference type="InterPro" id="IPR032675">
    <property type="entry name" value="LRR_dom_sf"/>
</dbReference>
<protein>
    <submittedName>
        <fullName evidence="1">Uncharacterized protein</fullName>
    </submittedName>
</protein>
<dbReference type="SUPFAM" id="SSF52047">
    <property type="entry name" value="RNI-like"/>
    <property type="match status" value="1"/>
</dbReference>
<name>A0A0C9XBB1_9AGAR</name>
<reference evidence="1 2" key="1">
    <citation type="submission" date="2014-04" db="EMBL/GenBank/DDBJ databases">
        <authorList>
            <consortium name="DOE Joint Genome Institute"/>
            <person name="Kuo A."/>
            <person name="Kohler A."/>
            <person name="Nagy L.G."/>
            <person name="Floudas D."/>
            <person name="Copeland A."/>
            <person name="Barry K.W."/>
            <person name="Cichocki N."/>
            <person name="Veneault-Fourrey C."/>
            <person name="LaButti K."/>
            <person name="Lindquist E.A."/>
            <person name="Lipzen A."/>
            <person name="Lundell T."/>
            <person name="Morin E."/>
            <person name="Murat C."/>
            <person name="Sun H."/>
            <person name="Tunlid A."/>
            <person name="Henrissat B."/>
            <person name="Grigoriev I.V."/>
            <person name="Hibbett D.S."/>
            <person name="Martin F."/>
            <person name="Nordberg H.P."/>
            <person name="Cantor M.N."/>
            <person name="Hua S.X."/>
        </authorList>
    </citation>
    <scope>NUCLEOTIDE SEQUENCE [LARGE SCALE GENOMIC DNA]</scope>
    <source>
        <strain evidence="1 2">LaAM-08-1</strain>
    </source>
</reference>
<dbReference type="HOGENOM" id="CLU_079428_0_0_1"/>
<organism evidence="1 2">
    <name type="scientific">Laccaria amethystina LaAM-08-1</name>
    <dbReference type="NCBI Taxonomy" id="1095629"/>
    <lineage>
        <taxon>Eukaryota</taxon>
        <taxon>Fungi</taxon>
        <taxon>Dikarya</taxon>
        <taxon>Basidiomycota</taxon>
        <taxon>Agaricomycotina</taxon>
        <taxon>Agaricomycetes</taxon>
        <taxon>Agaricomycetidae</taxon>
        <taxon>Agaricales</taxon>
        <taxon>Agaricineae</taxon>
        <taxon>Hydnangiaceae</taxon>
        <taxon>Laccaria</taxon>
    </lineage>
</organism>
<evidence type="ECO:0000313" key="2">
    <source>
        <dbReference type="Proteomes" id="UP000054477"/>
    </source>
</evidence>
<proteinExistence type="predicted"/>
<evidence type="ECO:0000313" key="1">
    <source>
        <dbReference type="EMBL" id="KIJ94996.1"/>
    </source>
</evidence>